<dbReference type="OrthoDB" id="10543041at2759"/>
<name>A0A8X6P5T0_NEPPI</name>
<dbReference type="Proteomes" id="UP000887013">
    <property type="component" value="Unassembled WGS sequence"/>
</dbReference>
<proteinExistence type="predicted"/>
<accession>A0A8X6P5T0</accession>
<evidence type="ECO:0000313" key="2">
    <source>
        <dbReference type="Proteomes" id="UP000887013"/>
    </source>
</evidence>
<comment type="caution">
    <text evidence="1">The sequence shown here is derived from an EMBL/GenBank/DDBJ whole genome shotgun (WGS) entry which is preliminary data.</text>
</comment>
<evidence type="ECO:0000313" key="1">
    <source>
        <dbReference type="EMBL" id="GFT53139.1"/>
    </source>
</evidence>
<gene>
    <name evidence="1" type="ORF">NPIL_423781</name>
</gene>
<keyword evidence="2" id="KW-1185">Reference proteome</keyword>
<reference evidence="1" key="1">
    <citation type="submission" date="2020-08" db="EMBL/GenBank/DDBJ databases">
        <title>Multicomponent nature underlies the extraordinary mechanical properties of spider dragline silk.</title>
        <authorList>
            <person name="Kono N."/>
            <person name="Nakamura H."/>
            <person name="Mori M."/>
            <person name="Yoshida Y."/>
            <person name="Ohtoshi R."/>
            <person name="Malay A.D."/>
            <person name="Moran D.A.P."/>
            <person name="Tomita M."/>
            <person name="Numata K."/>
            <person name="Arakawa K."/>
        </authorList>
    </citation>
    <scope>NUCLEOTIDE SEQUENCE</scope>
</reference>
<dbReference type="EMBL" id="BMAW01112552">
    <property type="protein sequence ID" value="GFT53139.1"/>
    <property type="molecule type" value="Genomic_DNA"/>
</dbReference>
<sequence>MFDGKPRDSCQGIEGAERSYLTIERLRRLSLAARNSRICEQVSLTFHAFGAILLPPGHVAVRYGTTPQRGGRLLR</sequence>
<organism evidence="1 2">
    <name type="scientific">Nephila pilipes</name>
    <name type="common">Giant wood spider</name>
    <name type="synonym">Nephila maculata</name>
    <dbReference type="NCBI Taxonomy" id="299642"/>
    <lineage>
        <taxon>Eukaryota</taxon>
        <taxon>Metazoa</taxon>
        <taxon>Ecdysozoa</taxon>
        <taxon>Arthropoda</taxon>
        <taxon>Chelicerata</taxon>
        <taxon>Arachnida</taxon>
        <taxon>Araneae</taxon>
        <taxon>Araneomorphae</taxon>
        <taxon>Entelegynae</taxon>
        <taxon>Araneoidea</taxon>
        <taxon>Nephilidae</taxon>
        <taxon>Nephila</taxon>
    </lineage>
</organism>
<dbReference type="AlphaFoldDB" id="A0A8X6P5T0"/>
<protein>
    <submittedName>
        <fullName evidence="1">Uncharacterized protein</fullName>
    </submittedName>
</protein>